<dbReference type="KEGG" id="dosa:Os02g0734666"/>
<dbReference type="PANTHER" id="PTHR31635">
    <property type="entry name" value="REVERSE TRANSCRIPTASE DOMAIN-CONTAINING PROTEIN-RELATED"/>
    <property type="match status" value="1"/>
</dbReference>
<dbReference type="Pfam" id="PF00078">
    <property type="entry name" value="RVT_1"/>
    <property type="match status" value="1"/>
</dbReference>
<dbReference type="Proteomes" id="UP000000763">
    <property type="component" value="Chromosome 2"/>
</dbReference>
<dbReference type="InterPro" id="IPR043502">
    <property type="entry name" value="DNA/RNA_pol_sf"/>
</dbReference>
<dbReference type="SUPFAM" id="SSF56672">
    <property type="entry name" value="DNA/RNA polymerases"/>
    <property type="match status" value="1"/>
</dbReference>
<reference evidence="2 3" key="1">
    <citation type="journal article" date="2005" name="Nature">
        <title>The map-based sequence of the rice genome.</title>
        <authorList>
            <consortium name="International rice genome sequencing project (IRGSP)"/>
            <person name="Matsumoto T."/>
            <person name="Wu J."/>
            <person name="Kanamori H."/>
            <person name="Katayose Y."/>
            <person name="Fujisawa M."/>
            <person name="Namiki N."/>
            <person name="Mizuno H."/>
            <person name="Yamamoto K."/>
            <person name="Antonio B.A."/>
            <person name="Baba T."/>
            <person name="Sakata K."/>
            <person name="Nagamura Y."/>
            <person name="Aoki H."/>
            <person name="Arikawa K."/>
            <person name="Arita K."/>
            <person name="Bito T."/>
            <person name="Chiden Y."/>
            <person name="Fujitsuka N."/>
            <person name="Fukunaka R."/>
            <person name="Hamada M."/>
            <person name="Harada C."/>
            <person name="Hayashi A."/>
            <person name="Hijishita S."/>
            <person name="Honda M."/>
            <person name="Hosokawa S."/>
            <person name="Ichikawa Y."/>
            <person name="Idonuma A."/>
            <person name="Iijima M."/>
            <person name="Ikeda M."/>
            <person name="Ikeno M."/>
            <person name="Ito K."/>
            <person name="Ito S."/>
            <person name="Ito T."/>
            <person name="Ito Y."/>
            <person name="Ito Y."/>
            <person name="Iwabuchi A."/>
            <person name="Kamiya K."/>
            <person name="Karasawa W."/>
            <person name="Kurita K."/>
            <person name="Katagiri S."/>
            <person name="Kikuta A."/>
            <person name="Kobayashi H."/>
            <person name="Kobayashi N."/>
            <person name="Machita K."/>
            <person name="Maehara T."/>
            <person name="Masukawa M."/>
            <person name="Mizubayashi T."/>
            <person name="Mukai Y."/>
            <person name="Nagasaki H."/>
            <person name="Nagata Y."/>
            <person name="Naito S."/>
            <person name="Nakashima M."/>
            <person name="Nakama Y."/>
            <person name="Nakamichi Y."/>
            <person name="Nakamura M."/>
            <person name="Meguro A."/>
            <person name="Negishi M."/>
            <person name="Ohta I."/>
            <person name="Ohta T."/>
            <person name="Okamoto M."/>
            <person name="Ono N."/>
            <person name="Saji S."/>
            <person name="Sakaguchi M."/>
            <person name="Sakai K."/>
            <person name="Shibata M."/>
            <person name="Shimokawa T."/>
            <person name="Song J."/>
            <person name="Takazaki Y."/>
            <person name="Terasawa K."/>
            <person name="Tsugane M."/>
            <person name="Tsuji K."/>
            <person name="Ueda S."/>
            <person name="Waki K."/>
            <person name="Yamagata H."/>
            <person name="Yamamoto M."/>
            <person name="Yamamoto S."/>
            <person name="Yamane H."/>
            <person name="Yoshiki S."/>
            <person name="Yoshihara R."/>
            <person name="Yukawa K."/>
            <person name="Zhong H."/>
            <person name="Yano M."/>
            <person name="Yuan Q."/>
            <person name="Ouyang S."/>
            <person name="Liu J."/>
            <person name="Jones K.M."/>
            <person name="Gansberger K."/>
            <person name="Moffat K."/>
            <person name="Hill J."/>
            <person name="Bera J."/>
            <person name="Fadrosh D."/>
            <person name="Jin S."/>
            <person name="Johri S."/>
            <person name="Kim M."/>
            <person name="Overton L."/>
            <person name="Reardon M."/>
            <person name="Tsitrin T."/>
            <person name="Vuong H."/>
            <person name="Weaver B."/>
            <person name="Ciecko A."/>
            <person name="Tallon L."/>
            <person name="Jackson J."/>
            <person name="Pai G."/>
            <person name="Aken S.V."/>
            <person name="Utterback T."/>
            <person name="Reidmuller S."/>
            <person name="Feldblyum T."/>
            <person name="Hsiao J."/>
            <person name="Zismann V."/>
            <person name="Iobst S."/>
            <person name="de Vazeille A.R."/>
            <person name="Buell C.R."/>
            <person name="Ying K."/>
            <person name="Li Y."/>
            <person name="Lu T."/>
            <person name="Huang Y."/>
            <person name="Zhao Q."/>
            <person name="Feng Q."/>
            <person name="Zhang L."/>
            <person name="Zhu J."/>
            <person name="Weng Q."/>
            <person name="Mu J."/>
            <person name="Lu Y."/>
            <person name="Fan D."/>
            <person name="Liu Y."/>
            <person name="Guan J."/>
            <person name="Zhang Y."/>
            <person name="Yu S."/>
            <person name="Liu X."/>
            <person name="Zhang Y."/>
            <person name="Hong G."/>
            <person name="Han B."/>
            <person name="Choisne N."/>
            <person name="Demange N."/>
            <person name="Orjeda G."/>
            <person name="Samain S."/>
            <person name="Cattolico L."/>
            <person name="Pelletier E."/>
            <person name="Couloux A."/>
            <person name="Segurens B."/>
            <person name="Wincker P."/>
            <person name="D'Hont A."/>
            <person name="Scarpelli C."/>
            <person name="Weissenbach J."/>
            <person name="Salanoubat M."/>
            <person name="Quetier F."/>
            <person name="Yu Y."/>
            <person name="Kim H.R."/>
            <person name="Rambo T."/>
            <person name="Currie J."/>
            <person name="Collura K."/>
            <person name="Luo M."/>
            <person name="Yang T."/>
            <person name="Ammiraju J.S.S."/>
            <person name="Engler F."/>
            <person name="Soderlund C."/>
            <person name="Wing R.A."/>
            <person name="Palmer L.E."/>
            <person name="de la Bastide M."/>
            <person name="Spiegel L."/>
            <person name="Nascimento L."/>
            <person name="Zutavern T."/>
            <person name="O'Shaughnessy A."/>
            <person name="Dike S."/>
            <person name="Dedhia N."/>
            <person name="Preston R."/>
            <person name="Balija V."/>
            <person name="McCombie W.R."/>
            <person name="Chow T."/>
            <person name="Chen H."/>
            <person name="Chung M."/>
            <person name="Chen C."/>
            <person name="Shaw J."/>
            <person name="Wu H."/>
            <person name="Hsiao K."/>
            <person name="Chao Y."/>
            <person name="Chu M."/>
            <person name="Cheng C."/>
            <person name="Hour A."/>
            <person name="Lee P."/>
            <person name="Lin S."/>
            <person name="Lin Y."/>
            <person name="Liou J."/>
            <person name="Liu S."/>
            <person name="Hsing Y."/>
            <person name="Raghuvanshi S."/>
            <person name="Mohanty A."/>
            <person name="Bharti A.K."/>
            <person name="Gaur A."/>
            <person name="Gupta V."/>
            <person name="Kumar D."/>
            <person name="Ravi V."/>
            <person name="Vij S."/>
            <person name="Kapur A."/>
            <person name="Khurana P."/>
            <person name="Khurana P."/>
            <person name="Khurana J.P."/>
            <person name="Tyagi A.K."/>
            <person name="Gaikwad K."/>
            <person name="Singh A."/>
            <person name="Dalal V."/>
            <person name="Srivastava S."/>
            <person name="Dixit A."/>
            <person name="Pal A.K."/>
            <person name="Ghazi I.A."/>
            <person name="Yadav M."/>
            <person name="Pandit A."/>
            <person name="Bhargava A."/>
            <person name="Sureshbabu K."/>
            <person name="Batra K."/>
            <person name="Sharma T.R."/>
            <person name="Mohapatra T."/>
            <person name="Singh N.K."/>
            <person name="Messing J."/>
            <person name="Nelson A.B."/>
            <person name="Fuks G."/>
            <person name="Kavchok S."/>
            <person name="Keizer G."/>
            <person name="Linton E."/>
            <person name="Llaca V."/>
            <person name="Song R."/>
            <person name="Tanyolac B."/>
            <person name="Young S."/>
            <person name="Ho-Il K."/>
            <person name="Hahn J.H."/>
            <person name="Sangsakoo G."/>
            <person name="Vanavichit A."/>
            <person name="de Mattos Luiz.A.T."/>
            <person name="Zimmer P.D."/>
            <person name="Malone G."/>
            <person name="Dellagostin O."/>
            <person name="de Oliveira A.C."/>
            <person name="Bevan M."/>
            <person name="Bancroft I."/>
            <person name="Minx P."/>
            <person name="Cordum H."/>
            <person name="Wilson R."/>
            <person name="Cheng Z."/>
            <person name="Jin W."/>
            <person name="Jiang J."/>
            <person name="Leong S.A."/>
            <person name="Iwama H."/>
            <person name="Gojobori T."/>
            <person name="Itoh T."/>
            <person name="Niimura Y."/>
            <person name="Fujii Y."/>
            <person name="Habara T."/>
            <person name="Sakai H."/>
            <person name="Sato Y."/>
            <person name="Wilson G."/>
            <person name="Kumar K."/>
            <person name="McCouch S."/>
            <person name="Juretic N."/>
            <person name="Hoen D."/>
            <person name="Wright S."/>
            <person name="Bruskiewich R."/>
            <person name="Bureau T."/>
            <person name="Miyao A."/>
            <person name="Hirochika H."/>
            <person name="Nishikawa T."/>
            <person name="Kadowaki K."/>
            <person name="Sugiura M."/>
            <person name="Burr B."/>
            <person name="Sasaki T."/>
        </authorList>
    </citation>
    <scope>NUCLEOTIDE SEQUENCE [LARGE SCALE GENOMIC DNA]</scope>
    <source>
        <strain evidence="3">cv. Nipponbare</strain>
    </source>
</reference>
<proteinExistence type="predicted"/>
<dbReference type="CDD" id="cd01650">
    <property type="entry name" value="RT_nLTR_like"/>
    <property type="match status" value="1"/>
</dbReference>
<dbReference type="PROSITE" id="PS50878">
    <property type="entry name" value="RT_POL"/>
    <property type="match status" value="1"/>
</dbReference>
<dbReference type="AlphaFoldDB" id="C7IYZ8"/>
<evidence type="ECO:0000313" key="3">
    <source>
        <dbReference type="Proteomes" id="UP000000763"/>
    </source>
</evidence>
<evidence type="ECO:0000259" key="1">
    <source>
        <dbReference type="PROSITE" id="PS50878"/>
    </source>
</evidence>
<name>C7IYZ8_ORYSJ</name>
<dbReference type="InterPro" id="IPR000477">
    <property type="entry name" value="RT_dom"/>
</dbReference>
<accession>C7IYZ8</accession>
<gene>
    <name evidence="2" type="ordered locus">Os02g0734666</name>
</gene>
<evidence type="ECO:0000313" key="2">
    <source>
        <dbReference type="EMBL" id="BAH91872.1"/>
    </source>
</evidence>
<reference evidence="3" key="2">
    <citation type="journal article" date="2008" name="Nucleic Acids Res.">
        <title>The rice annotation project database (RAP-DB): 2008 update.</title>
        <authorList>
            <consortium name="The rice annotation project (RAP)"/>
        </authorList>
    </citation>
    <scope>GENOME REANNOTATION</scope>
    <source>
        <strain evidence="3">cv. Nipponbare</strain>
    </source>
</reference>
<dbReference type="EMBL" id="AP008208">
    <property type="protein sequence ID" value="BAH91872.1"/>
    <property type="molecule type" value="Genomic_DNA"/>
</dbReference>
<protein>
    <submittedName>
        <fullName evidence="2">Os02g0734666 protein</fullName>
    </submittedName>
</protein>
<dbReference type="PANTHER" id="PTHR31635:SF196">
    <property type="entry name" value="REVERSE TRANSCRIPTASE DOMAIN-CONTAINING PROTEIN-RELATED"/>
    <property type="match status" value="1"/>
</dbReference>
<organism evidence="2 3">
    <name type="scientific">Oryza sativa subsp. japonica</name>
    <name type="common">Rice</name>
    <dbReference type="NCBI Taxonomy" id="39947"/>
    <lineage>
        <taxon>Eukaryota</taxon>
        <taxon>Viridiplantae</taxon>
        <taxon>Streptophyta</taxon>
        <taxon>Embryophyta</taxon>
        <taxon>Tracheophyta</taxon>
        <taxon>Spermatophyta</taxon>
        <taxon>Magnoliopsida</taxon>
        <taxon>Liliopsida</taxon>
        <taxon>Poales</taxon>
        <taxon>Poaceae</taxon>
        <taxon>BOP clade</taxon>
        <taxon>Oryzoideae</taxon>
        <taxon>Oryzeae</taxon>
        <taxon>Oryzinae</taxon>
        <taxon>Oryza</taxon>
        <taxon>Oryza sativa</taxon>
    </lineage>
</organism>
<feature type="domain" description="Reverse transcriptase" evidence="1">
    <location>
        <begin position="69"/>
        <end position="306"/>
    </location>
</feature>
<sequence>MVESQRDDITQVTDVENELLSESFKELEVKEANFQMEHNKAPGLDGFPAEFYQVFWDVIKDDLMALFHDFYEGTLPLHRLNFGIITLLPKQKDASRIQQYRPICLLNVSFKIFTKIMANRIALVAQKVIKPSQTAFLPGRNIMEGVVILHETLHELHKKKKNGGGSVAVKVNDEIGSYFQTRKGLRQGDPLSPILFNLVADMLAILIQRAKDQGRFKVVVPHLVDNGLSILQYADDTILFMDHDLDEARDLKLVLSAFEKLSGLKINFHKSELFCYGKAKDVEHEYVKLFGCDTGDYPFKYLGIPMHHKRINNKDWQGVEERIQKKLSSWKGKFLLVIFRGTYWARQWSLLLKEDERDVMKEGCKLLETSVMHFFEAGFYKFPLSKRGDVALSCVNST</sequence>